<dbReference type="STRING" id="1802538.A2382_03590"/>
<accession>A0A1F8CSZ4</accession>
<evidence type="ECO:0000256" key="4">
    <source>
        <dbReference type="ARBA" id="ARBA00022516"/>
    </source>
</evidence>
<feature type="transmembrane region" description="Helical" evidence="19">
    <location>
        <begin position="28"/>
        <end position="46"/>
    </location>
</feature>
<dbReference type="GO" id="GO:0008654">
    <property type="term" value="P:phospholipid biosynthetic process"/>
    <property type="evidence" value="ECO:0007669"/>
    <property type="project" value="UniProtKB-KW"/>
</dbReference>
<comment type="caution">
    <text evidence="20">The sequence shown here is derived from an EMBL/GenBank/DDBJ whole genome shotgun (WGS) entry which is preliminary data.</text>
</comment>
<keyword evidence="4" id="KW-0444">Lipid biosynthesis</keyword>
<organism evidence="20 21">
    <name type="scientific">Candidatus Woesebacteria bacterium RIFOXYB1_FULL_38_16</name>
    <dbReference type="NCBI Taxonomy" id="1802538"/>
    <lineage>
        <taxon>Bacteria</taxon>
        <taxon>Candidatus Woeseibacteriota</taxon>
    </lineage>
</organism>
<feature type="transmembrane region" description="Helical" evidence="19">
    <location>
        <begin position="52"/>
        <end position="72"/>
    </location>
</feature>
<comment type="similarity">
    <text evidence="2">Belongs to the bacterial diacylglycerol kinase family.</text>
</comment>
<dbReference type="GO" id="GO:0046872">
    <property type="term" value="F:metal ion binding"/>
    <property type="evidence" value="ECO:0007669"/>
    <property type="project" value="UniProtKB-KW"/>
</dbReference>
<evidence type="ECO:0000256" key="14">
    <source>
        <dbReference type="ARBA" id="ARBA00023264"/>
    </source>
</evidence>
<protein>
    <recommendedName>
        <fullName evidence="22">Diacylglycerol kinase</fullName>
    </recommendedName>
</protein>
<proteinExistence type="inferred from homology"/>
<dbReference type="AlphaFoldDB" id="A0A1F8CSZ4"/>
<evidence type="ECO:0000256" key="10">
    <source>
        <dbReference type="ARBA" id="ARBA00022989"/>
    </source>
</evidence>
<keyword evidence="14" id="KW-1208">Phospholipid metabolism</keyword>
<feature type="binding site" evidence="17">
    <location>
        <position position="13"/>
    </location>
    <ligand>
        <name>ATP</name>
        <dbReference type="ChEBI" id="CHEBI:30616"/>
    </ligand>
</feature>
<evidence type="ECO:0000256" key="16">
    <source>
        <dbReference type="PIRSR" id="PIRSR600829-2"/>
    </source>
</evidence>
<evidence type="ECO:0000256" key="12">
    <source>
        <dbReference type="ARBA" id="ARBA00023136"/>
    </source>
</evidence>
<evidence type="ECO:0000256" key="15">
    <source>
        <dbReference type="PIRSR" id="PIRSR600829-1"/>
    </source>
</evidence>
<feature type="binding site" evidence="17">
    <location>
        <begin position="91"/>
        <end position="92"/>
    </location>
    <ligand>
        <name>ATP</name>
        <dbReference type="ChEBI" id="CHEBI:30616"/>
    </ligand>
</feature>
<dbReference type="Pfam" id="PF01219">
    <property type="entry name" value="DAGK_prokar"/>
    <property type="match status" value="1"/>
</dbReference>
<dbReference type="PANTHER" id="PTHR34299">
    <property type="entry name" value="DIACYLGLYCEROL KINASE"/>
    <property type="match status" value="1"/>
</dbReference>
<evidence type="ECO:0008006" key="22">
    <source>
        <dbReference type="Google" id="ProtNLM"/>
    </source>
</evidence>
<feature type="binding site" evidence="17">
    <location>
        <position position="73"/>
    </location>
    <ligand>
        <name>ATP</name>
        <dbReference type="ChEBI" id="CHEBI:30616"/>
    </ligand>
</feature>
<dbReference type="CDD" id="cd14265">
    <property type="entry name" value="UDPK_IM_like"/>
    <property type="match status" value="1"/>
</dbReference>
<keyword evidence="18" id="KW-0460">Magnesium</keyword>
<evidence type="ECO:0000256" key="17">
    <source>
        <dbReference type="PIRSR" id="PIRSR600829-3"/>
    </source>
</evidence>
<evidence type="ECO:0000313" key="21">
    <source>
        <dbReference type="Proteomes" id="UP000178999"/>
    </source>
</evidence>
<evidence type="ECO:0000256" key="1">
    <source>
        <dbReference type="ARBA" id="ARBA00004651"/>
    </source>
</evidence>
<dbReference type="GO" id="GO:0005524">
    <property type="term" value="F:ATP binding"/>
    <property type="evidence" value="ECO:0007669"/>
    <property type="project" value="UniProtKB-KW"/>
</dbReference>
<keyword evidence="7 17" id="KW-0547">Nucleotide-binding</keyword>
<dbReference type="GO" id="GO:0016301">
    <property type="term" value="F:kinase activity"/>
    <property type="evidence" value="ECO:0007669"/>
    <property type="project" value="UniProtKB-KW"/>
</dbReference>
<feature type="active site" description="Proton acceptor" evidence="15">
    <location>
        <position position="66"/>
    </location>
</feature>
<gene>
    <name evidence="20" type="ORF">A2382_03590</name>
</gene>
<comment type="subcellular location">
    <subcellularLocation>
        <location evidence="1">Cell membrane</location>
        <topology evidence="1">Multi-pass membrane protein</topology>
    </subcellularLocation>
</comment>
<feature type="binding site" evidence="18">
    <location>
        <position position="73"/>
    </location>
    <ligand>
        <name>a divalent metal cation</name>
        <dbReference type="ChEBI" id="CHEBI:60240"/>
    </ligand>
</feature>
<dbReference type="InterPro" id="IPR000829">
    <property type="entry name" value="DAGK"/>
</dbReference>
<dbReference type="Gene3D" id="1.10.287.3610">
    <property type="match status" value="1"/>
</dbReference>
<evidence type="ECO:0000256" key="5">
    <source>
        <dbReference type="ARBA" id="ARBA00022679"/>
    </source>
</evidence>
<keyword evidence="6 19" id="KW-0812">Transmembrane</keyword>
<evidence type="ECO:0000256" key="6">
    <source>
        <dbReference type="ARBA" id="ARBA00022692"/>
    </source>
</evidence>
<evidence type="ECO:0000256" key="13">
    <source>
        <dbReference type="ARBA" id="ARBA00023209"/>
    </source>
</evidence>
<dbReference type="PANTHER" id="PTHR34299:SF1">
    <property type="entry name" value="DIACYLGLYCEROL KINASE"/>
    <property type="match status" value="1"/>
</dbReference>
<keyword evidence="13" id="KW-0594">Phospholipid biosynthesis</keyword>
<keyword evidence="8" id="KW-0418">Kinase</keyword>
<reference evidence="20 21" key="1">
    <citation type="journal article" date="2016" name="Nat. Commun.">
        <title>Thousands of microbial genomes shed light on interconnected biogeochemical processes in an aquifer system.</title>
        <authorList>
            <person name="Anantharaman K."/>
            <person name="Brown C.T."/>
            <person name="Hug L.A."/>
            <person name="Sharon I."/>
            <person name="Castelle C.J."/>
            <person name="Probst A.J."/>
            <person name="Thomas B.C."/>
            <person name="Singh A."/>
            <person name="Wilkins M.J."/>
            <person name="Karaoz U."/>
            <person name="Brodie E.L."/>
            <person name="Williams K.H."/>
            <person name="Hubbard S.S."/>
            <person name="Banfield J.F."/>
        </authorList>
    </citation>
    <scope>NUCLEOTIDE SEQUENCE [LARGE SCALE GENOMIC DNA]</scope>
</reference>
<keyword evidence="3" id="KW-1003">Cell membrane</keyword>
<dbReference type="InterPro" id="IPR033717">
    <property type="entry name" value="UDPK"/>
</dbReference>
<evidence type="ECO:0000256" key="7">
    <source>
        <dbReference type="ARBA" id="ARBA00022741"/>
    </source>
</evidence>
<feature type="binding site" evidence="17">
    <location>
        <position position="25"/>
    </location>
    <ligand>
        <name>ATP</name>
        <dbReference type="ChEBI" id="CHEBI:30616"/>
    </ligand>
</feature>
<comment type="cofactor">
    <cofactor evidence="18">
        <name>Mg(2+)</name>
        <dbReference type="ChEBI" id="CHEBI:18420"/>
    </cofactor>
    <text evidence="18">Mn(2+), Zn(2+), Cd(2+) and Co(2+) support activity to lesser extents.</text>
</comment>
<evidence type="ECO:0000256" key="8">
    <source>
        <dbReference type="ARBA" id="ARBA00022777"/>
    </source>
</evidence>
<keyword evidence="5" id="KW-0808">Transferase</keyword>
<evidence type="ECO:0000256" key="9">
    <source>
        <dbReference type="ARBA" id="ARBA00022840"/>
    </source>
</evidence>
<evidence type="ECO:0000313" key="20">
    <source>
        <dbReference type="EMBL" id="OGM78949.1"/>
    </source>
</evidence>
<dbReference type="InterPro" id="IPR036945">
    <property type="entry name" value="DAGK_sf"/>
</dbReference>
<evidence type="ECO:0000256" key="18">
    <source>
        <dbReference type="PIRSR" id="PIRSR600829-4"/>
    </source>
</evidence>
<keyword evidence="10 19" id="KW-1133">Transmembrane helix</keyword>
<dbReference type="GO" id="GO:0005886">
    <property type="term" value="C:plasma membrane"/>
    <property type="evidence" value="ECO:0007669"/>
    <property type="project" value="UniProtKB-SubCell"/>
</dbReference>
<evidence type="ECO:0000256" key="2">
    <source>
        <dbReference type="ARBA" id="ARBA00005967"/>
    </source>
</evidence>
<keyword evidence="11" id="KW-0443">Lipid metabolism</keyword>
<feature type="binding site" evidence="16">
    <location>
        <position position="66"/>
    </location>
    <ligand>
        <name>substrate</name>
    </ligand>
</feature>
<evidence type="ECO:0000256" key="11">
    <source>
        <dbReference type="ARBA" id="ARBA00023098"/>
    </source>
</evidence>
<evidence type="ECO:0000256" key="19">
    <source>
        <dbReference type="SAM" id="Phobius"/>
    </source>
</evidence>
<keyword evidence="18" id="KW-0479">Metal-binding</keyword>
<name>A0A1F8CSZ4_9BACT</name>
<sequence length="120" mass="13446">MSKISSIPKSFKYAIDGIKTAIKNEPNFRVHLIIAAFAIFLAYYLNFDKFEWLFLLITISFVIILELVNTTLEAIVNLVSPKIKPQAKIAKDVSAAAVLIAAITAIFIGLFLFLPKIFLR</sequence>
<dbReference type="Proteomes" id="UP000178999">
    <property type="component" value="Unassembled WGS sequence"/>
</dbReference>
<dbReference type="EMBL" id="MGHY01000025">
    <property type="protein sequence ID" value="OGM78949.1"/>
    <property type="molecule type" value="Genomic_DNA"/>
</dbReference>
<feature type="transmembrane region" description="Helical" evidence="19">
    <location>
        <begin position="93"/>
        <end position="114"/>
    </location>
</feature>
<keyword evidence="12 19" id="KW-0472">Membrane</keyword>
<evidence type="ECO:0000256" key="3">
    <source>
        <dbReference type="ARBA" id="ARBA00022475"/>
    </source>
</evidence>
<feature type="binding site" evidence="18">
    <location>
        <position position="25"/>
    </location>
    <ligand>
        <name>a divalent metal cation</name>
        <dbReference type="ChEBI" id="CHEBI:60240"/>
    </ligand>
</feature>
<keyword evidence="9 17" id="KW-0067">ATP-binding</keyword>